<evidence type="ECO:0000313" key="4">
    <source>
        <dbReference type="Proteomes" id="UP000887568"/>
    </source>
</evidence>
<evidence type="ECO:0000313" key="3">
    <source>
        <dbReference type="EnsemblMetazoa" id="XP_038056146.1"/>
    </source>
</evidence>
<dbReference type="Proteomes" id="UP000887568">
    <property type="component" value="Unplaced"/>
</dbReference>
<name>A0A913ZYK0_PATMI</name>
<feature type="compositionally biased region" description="Polar residues" evidence="1">
    <location>
        <begin position="12"/>
        <end position="23"/>
    </location>
</feature>
<feature type="compositionally biased region" description="Polar residues" evidence="1">
    <location>
        <begin position="32"/>
        <end position="42"/>
    </location>
</feature>
<keyword evidence="2" id="KW-0472">Membrane</keyword>
<accession>A0A913ZYK0</accession>
<dbReference type="AlphaFoldDB" id="A0A913ZYK0"/>
<evidence type="ECO:0000256" key="1">
    <source>
        <dbReference type="SAM" id="MobiDB-lite"/>
    </source>
</evidence>
<dbReference type="EnsemblMetazoa" id="XM_038200218.1">
    <property type="protein sequence ID" value="XP_038056146.1"/>
    <property type="gene ID" value="LOC119728146"/>
</dbReference>
<feature type="region of interest" description="Disordered" evidence="1">
    <location>
        <begin position="1"/>
        <end position="61"/>
    </location>
</feature>
<protein>
    <submittedName>
        <fullName evidence="3">Uncharacterized protein</fullName>
    </submittedName>
</protein>
<sequence>MGGTTAREAVTPAQTTGEFSQNFPMPIWTRTAGVTNPELTRSPNDRDGTTTQSTARDGGLDVRGGSNAGAYIVLAVGCVVFVVCTSVIVVCLLKRHKRSTDNYNKEHENSQGSNHLVLGELENSQAGQAALNVVDSSAEYAYCAVEGREYSEVDAGHVSAPTQALVKTRQAKQAAPKAADNSAEYSYCAVEGKGIPVDAGYVNAPNQAPVKTRQAQKAAPKSVDTSAEYAYCAVEGREYSEVDAGHVNAPTPAPVKTRQVQKAAPKSVDNSAEYTYCAVEGKGIPVDAGYVNAPTPAVNTRQAEKAAPNPGDNSAEYAYCAVQGRGIREGSVDAEAGYLLPNPAPIKTSVNI</sequence>
<organism evidence="3 4">
    <name type="scientific">Patiria miniata</name>
    <name type="common">Bat star</name>
    <name type="synonym">Asterina miniata</name>
    <dbReference type="NCBI Taxonomy" id="46514"/>
    <lineage>
        <taxon>Eukaryota</taxon>
        <taxon>Metazoa</taxon>
        <taxon>Echinodermata</taxon>
        <taxon>Eleutherozoa</taxon>
        <taxon>Asterozoa</taxon>
        <taxon>Asteroidea</taxon>
        <taxon>Valvatacea</taxon>
        <taxon>Valvatida</taxon>
        <taxon>Asterinidae</taxon>
        <taxon>Patiria</taxon>
    </lineage>
</organism>
<dbReference type="GeneID" id="119728146"/>
<proteinExistence type="predicted"/>
<keyword evidence="2" id="KW-1133">Transmembrane helix</keyword>
<reference evidence="3" key="1">
    <citation type="submission" date="2022-11" db="UniProtKB">
        <authorList>
            <consortium name="EnsemblMetazoa"/>
        </authorList>
    </citation>
    <scope>IDENTIFICATION</scope>
</reference>
<dbReference type="RefSeq" id="XP_038056146.1">
    <property type="nucleotide sequence ID" value="XM_038200218.1"/>
</dbReference>
<feature type="transmembrane region" description="Helical" evidence="2">
    <location>
        <begin position="68"/>
        <end position="93"/>
    </location>
</feature>
<keyword evidence="2" id="KW-0812">Transmembrane</keyword>
<keyword evidence="4" id="KW-1185">Reference proteome</keyword>
<evidence type="ECO:0000256" key="2">
    <source>
        <dbReference type="SAM" id="Phobius"/>
    </source>
</evidence>